<dbReference type="Proteomes" id="UP000638263">
    <property type="component" value="Unassembled WGS sequence"/>
</dbReference>
<reference evidence="2" key="2">
    <citation type="submission" date="2020-09" db="EMBL/GenBank/DDBJ databases">
        <authorList>
            <person name="Sun Q."/>
            <person name="Zhou Y."/>
        </authorList>
    </citation>
    <scope>NUCLEOTIDE SEQUENCE</scope>
    <source>
        <strain evidence="2">CGMCC 4.3508</strain>
    </source>
</reference>
<comment type="caution">
    <text evidence="2">The sequence shown here is derived from an EMBL/GenBank/DDBJ whole genome shotgun (WGS) entry which is preliminary data.</text>
</comment>
<gene>
    <name evidence="2" type="ORF">GCM10011588_64430</name>
</gene>
<accession>A0A917RWN9</accession>
<name>A0A917RWN9_9NOCA</name>
<dbReference type="SUPFAM" id="SSF51735">
    <property type="entry name" value="NAD(P)-binding Rossmann-fold domains"/>
    <property type="match status" value="1"/>
</dbReference>
<evidence type="ECO:0000313" key="3">
    <source>
        <dbReference type="Proteomes" id="UP000638263"/>
    </source>
</evidence>
<evidence type="ECO:0000256" key="1">
    <source>
        <dbReference type="SAM" id="MobiDB-lite"/>
    </source>
</evidence>
<evidence type="ECO:0000313" key="2">
    <source>
        <dbReference type="EMBL" id="GGL40752.1"/>
    </source>
</evidence>
<organism evidence="2 3">
    <name type="scientific">Nocardia jinanensis</name>
    <dbReference type="NCBI Taxonomy" id="382504"/>
    <lineage>
        <taxon>Bacteria</taxon>
        <taxon>Bacillati</taxon>
        <taxon>Actinomycetota</taxon>
        <taxon>Actinomycetes</taxon>
        <taxon>Mycobacteriales</taxon>
        <taxon>Nocardiaceae</taxon>
        <taxon>Nocardia</taxon>
    </lineage>
</organism>
<protein>
    <submittedName>
        <fullName evidence="2">Uncharacterized protein</fullName>
    </submittedName>
</protein>
<sequence>MRLGALGARQRTARAQILVGAQRPASGAVHPVAVVSTYGLKIVPTHAVYVGTKNAGRTLREGSRQESADEVLRTTSISPGYVRAELVDHAVDDPDGIRRGVATMFPLPRRPDPAEPSGRASCGRESDFAAQGFGDAW</sequence>
<proteinExistence type="predicted"/>
<dbReference type="Gene3D" id="3.40.50.720">
    <property type="entry name" value="NAD(P)-binding Rossmann-like Domain"/>
    <property type="match status" value="1"/>
</dbReference>
<keyword evidence="3" id="KW-1185">Reference proteome</keyword>
<dbReference type="AlphaFoldDB" id="A0A917RWN9"/>
<dbReference type="EMBL" id="BMMH01000027">
    <property type="protein sequence ID" value="GGL40752.1"/>
    <property type="molecule type" value="Genomic_DNA"/>
</dbReference>
<dbReference type="InterPro" id="IPR036291">
    <property type="entry name" value="NAD(P)-bd_dom_sf"/>
</dbReference>
<feature type="region of interest" description="Disordered" evidence="1">
    <location>
        <begin position="104"/>
        <end position="125"/>
    </location>
</feature>
<reference evidence="2" key="1">
    <citation type="journal article" date="2014" name="Int. J. Syst. Evol. Microbiol.">
        <title>Complete genome sequence of Corynebacterium casei LMG S-19264T (=DSM 44701T), isolated from a smear-ripened cheese.</title>
        <authorList>
            <consortium name="US DOE Joint Genome Institute (JGI-PGF)"/>
            <person name="Walter F."/>
            <person name="Albersmeier A."/>
            <person name="Kalinowski J."/>
            <person name="Ruckert C."/>
        </authorList>
    </citation>
    <scope>NUCLEOTIDE SEQUENCE</scope>
    <source>
        <strain evidence="2">CGMCC 4.3508</strain>
    </source>
</reference>